<proteinExistence type="inferred from homology"/>
<keyword evidence="9" id="KW-1185">Reference proteome</keyword>
<keyword evidence="3 6" id="KW-0812">Transmembrane</keyword>
<dbReference type="EMBL" id="MPTD01000001">
    <property type="protein sequence ID" value="OMD55602.1"/>
    <property type="molecule type" value="Genomic_DNA"/>
</dbReference>
<feature type="transmembrane region" description="Helical" evidence="6">
    <location>
        <begin position="7"/>
        <end position="28"/>
    </location>
</feature>
<evidence type="ECO:0000256" key="6">
    <source>
        <dbReference type="SAM" id="Phobius"/>
    </source>
</evidence>
<evidence type="ECO:0000256" key="1">
    <source>
        <dbReference type="ARBA" id="ARBA00004141"/>
    </source>
</evidence>
<evidence type="ECO:0000256" key="4">
    <source>
        <dbReference type="ARBA" id="ARBA00022989"/>
    </source>
</evidence>
<dbReference type="RefSeq" id="WP_076297854.1">
    <property type="nucleotide sequence ID" value="NZ_MPTD01000001.1"/>
</dbReference>
<evidence type="ECO:0000256" key="2">
    <source>
        <dbReference type="ARBA" id="ARBA00009399"/>
    </source>
</evidence>
<accession>A0ABX3HVM7</accession>
<evidence type="ECO:0000259" key="7">
    <source>
        <dbReference type="Pfam" id="PF04138"/>
    </source>
</evidence>
<evidence type="ECO:0000256" key="5">
    <source>
        <dbReference type="ARBA" id="ARBA00023136"/>
    </source>
</evidence>
<evidence type="ECO:0000313" key="9">
    <source>
        <dbReference type="Proteomes" id="UP000187313"/>
    </source>
</evidence>
<organism evidence="8 9">
    <name type="scientific">Paenibacillus odorifer</name>
    <dbReference type="NCBI Taxonomy" id="189426"/>
    <lineage>
        <taxon>Bacteria</taxon>
        <taxon>Bacillati</taxon>
        <taxon>Bacillota</taxon>
        <taxon>Bacilli</taxon>
        <taxon>Bacillales</taxon>
        <taxon>Paenibacillaceae</taxon>
        <taxon>Paenibacillus</taxon>
    </lineage>
</organism>
<evidence type="ECO:0000256" key="3">
    <source>
        <dbReference type="ARBA" id="ARBA00022692"/>
    </source>
</evidence>
<feature type="transmembrane region" description="Helical" evidence="6">
    <location>
        <begin position="99"/>
        <end position="119"/>
    </location>
</feature>
<feature type="transmembrane region" description="Helical" evidence="6">
    <location>
        <begin position="34"/>
        <end position="52"/>
    </location>
</feature>
<protein>
    <recommendedName>
        <fullName evidence="7">GtrA/DPMS transmembrane domain-containing protein</fullName>
    </recommendedName>
</protein>
<reference evidence="8 9" key="1">
    <citation type="submission" date="2016-10" db="EMBL/GenBank/DDBJ databases">
        <title>Paenibacillus species isolates.</title>
        <authorList>
            <person name="Beno S.M."/>
        </authorList>
    </citation>
    <scope>NUCLEOTIDE SEQUENCE [LARGE SCALE GENOMIC DNA]</scope>
    <source>
        <strain evidence="8 9">FSL R5-0923</strain>
    </source>
</reference>
<dbReference type="PANTHER" id="PTHR38459:SF1">
    <property type="entry name" value="PROPHAGE BACTOPRENOL-LINKED GLUCOSE TRANSLOCASE HOMOLOG"/>
    <property type="match status" value="1"/>
</dbReference>
<gene>
    <name evidence="8" type="ORF">BSK51_00115</name>
</gene>
<keyword evidence="4 6" id="KW-1133">Transmembrane helix</keyword>
<dbReference type="Pfam" id="PF04138">
    <property type="entry name" value="GtrA_DPMS_TM"/>
    <property type="match status" value="1"/>
</dbReference>
<dbReference type="InterPro" id="IPR051401">
    <property type="entry name" value="GtrA_CellWall_Glycosyl"/>
</dbReference>
<comment type="subcellular location">
    <subcellularLocation>
        <location evidence="1">Membrane</location>
        <topology evidence="1">Multi-pass membrane protein</topology>
    </subcellularLocation>
</comment>
<dbReference type="Proteomes" id="UP000187313">
    <property type="component" value="Unassembled WGS sequence"/>
</dbReference>
<evidence type="ECO:0000313" key="8">
    <source>
        <dbReference type="EMBL" id="OMD55602.1"/>
    </source>
</evidence>
<dbReference type="InterPro" id="IPR007267">
    <property type="entry name" value="GtrA_DPMS_TM"/>
</dbReference>
<name>A0ABX3HVM7_9BACL</name>
<keyword evidence="5 6" id="KW-0472">Membrane</keyword>
<feature type="transmembrane region" description="Helical" evidence="6">
    <location>
        <begin position="72"/>
        <end position="93"/>
    </location>
</feature>
<sequence length="127" mass="14561">MSTQTIRFIIVGILNTLVGLGVYAIYLYFVNNNYLQALITSHIIGVAHSYLWNNKWTFQQKNYSTRSVIKFVSVYAITFFVNLFLLTLLVDTIGMNKLIAQAIALFLTTVVSFFGHKYWSFRASKNS</sequence>
<comment type="caution">
    <text evidence="8">The sequence shown here is derived from an EMBL/GenBank/DDBJ whole genome shotgun (WGS) entry which is preliminary data.</text>
</comment>
<dbReference type="PANTHER" id="PTHR38459">
    <property type="entry name" value="PROPHAGE BACTOPRENOL-LINKED GLUCOSE TRANSLOCASE HOMOLOG"/>
    <property type="match status" value="1"/>
</dbReference>
<feature type="domain" description="GtrA/DPMS transmembrane" evidence="7">
    <location>
        <begin position="7"/>
        <end position="121"/>
    </location>
</feature>
<comment type="similarity">
    <text evidence="2">Belongs to the GtrA family.</text>
</comment>